<evidence type="ECO:0000313" key="1">
    <source>
        <dbReference type="EMBL" id="QHT76226.1"/>
    </source>
</evidence>
<protein>
    <submittedName>
        <fullName evidence="1">Uncharacterized protein</fullName>
    </submittedName>
</protein>
<name>A0A6C0H7N0_9ZZZZ</name>
<organism evidence="1">
    <name type="scientific">viral metagenome</name>
    <dbReference type="NCBI Taxonomy" id="1070528"/>
    <lineage>
        <taxon>unclassified sequences</taxon>
        <taxon>metagenomes</taxon>
        <taxon>organismal metagenomes</taxon>
    </lineage>
</organism>
<accession>A0A6C0H7N0</accession>
<proteinExistence type="predicted"/>
<dbReference type="EMBL" id="MN739891">
    <property type="protein sequence ID" value="QHT76226.1"/>
    <property type="molecule type" value="Genomic_DNA"/>
</dbReference>
<sequence length="1625" mass="170952">MSNLFSAKPLVKPLKGGSVSSNLGVFDTVTANTIKLESVSIAGVFEDGIFLNVIIQDSEIRNTVIGVDGPNVGYFTKLQTRSDVNLYSNLVGAAVNWDPDTAQFYISSTRASFKVDGCSFLGNLEICRNDISATNFNGDINIIPNNLGTLYLKGPITNITSNGNFYSELAKGSASFIIDNDFKVYSSHGSSSITSFASNSIRTINGDISLQTDTGLGTKLLSVVRTTNANVLLTSVFPHQLKSGDVFSVTNGSLNGLFTVGNILNDTVFTLNGTSGAVFYTTGGSFAKLPSNNIVLNSKNLVKIPDRIPLTFGDTTNSISAGTSGMIISSYGDVFINTNANNTNANNIVRFPQDAKLQLGTSGSNYINYDGHSININSANQIDLNGSLTTIDTINTKFYDPIITLANYNLVSNDDKDRGVEFNYFDSTTNSMKMGWFGYKNTTKLFTFIPDASNTNEIISGTPGNFELNNLQVSLVNLNPGGTFNANCGKLLNVNLITGCGNNLTLAGSSNVTVNASNRISLAAGGDILLPNGVPVRFGTAGTAITETTQSTLNIVAAQNVQFSTVTFGAIIVPVATSVSFDGSSTGAQRISSDTSGNLSINTNKALFLTTTGGNVIVPGGTPIQFGTATQLISGNTSGITVVDSCEGGIFNVISNSNVNISSSFGNIVLSPSVGDIDLFPSTGNVRIPQRTNLIFSTAGTANSITLDSSGTLVLTGNATNTIRLTSASNIDLIASSSVNIPTNTLLRIGSYNQSFLYSDSSNGTWYMNTSTSGSLSLSGPTINLISTTGTLNVNNTTTSFSSGTFQITGTVGSLIRLDTDNVRTRDPIITLADYTLTDFKDRGIEYRYNPATSGSKLGWFGRKDTTNRFTYYSDAINSAEVISGTMGDLEIASVYVNNNLIFNNNGFLNLNCGTIANVNTITGCTGVLNFNATNTINTNTANLSLNATNQISVPFNVPINFGNTGNSWSCDSAGNFTVRTGRVIFNSDVQINGTTSTVYSTVTNIQDPIISLGGVIGPIVDDNRDRGIEFKWNDGVSSKTGFFGFKDSTGRFVYIRDGTNVDEVFTGPYSDVQFGDAYLTNIALSNGGVSGVSTLSGGVVTIRSTAGNVSILPITGSSILVPYNVTLGFGTTENGIRSDTGGNVLIQSQTNATILAKAGGVNISTSDSVRVPDRVPFYFGQNNSTYLLKDSSGNFGVTNSTGNIDLTPRFSSGSVNIPSYNYLNFGSSSNSVYSDGTQLILNGFKGISINSSNVTIAGSINIVGSVIASASGDFDLNKFILPLGTSQILQINAISNAAGTSGNIQVTTATTGYLQVGDLVTLFNTNTSPIIDGSYIITSINSPTSFNISSANTLTTTSTTGSIRTILTRDQGKDVGIQVNYWSTTGNTSVTAGSAGYKTGFFGFKRNTERWSFYTNITSNNSVVTGSLSDIEVNKVFASRMSGFVLDGGVTAGTNTIAGSSFQIGGGSINSTPIGTNVASTGRFTTLSNTVQASFNNVTLQSTLAYSVERYTFSATSPATRSPSDSIVVSMFSVLGTNYTATSGTMPSTGIADGTFKMLVCSNMGPGCQHTVFFGAGKLITPNPINAVDQPTRLVFKRRSQSAQMLWDNQQSAWILLASGAYVQ</sequence>
<reference evidence="1" key="1">
    <citation type="journal article" date="2020" name="Nature">
        <title>Giant virus diversity and host interactions through global metagenomics.</title>
        <authorList>
            <person name="Schulz F."/>
            <person name="Roux S."/>
            <person name="Paez-Espino D."/>
            <person name="Jungbluth S."/>
            <person name="Walsh D.A."/>
            <person name="Denef V.J."/>
            <person name="McMahon K.D."/>
            <person name="Konstantinidis K.T."/>
            <person name="Eloe-Fadrosh E.A."/>
            <person name="Kyrpides N.C."/>
            <person name="Woyke T."/>
        </authorList>
    </citation>
    <scope>NUCLEOTIDE SEQUENCE</scope>
    <source>
        <strain evidence="1">GVMAG-M-3300023179-73</strain>
    </source>
</reference>